<keyword evidence="3" id="KW-1185">Reference proteome</keyword>
<name>A0ABV5UY31_9MICO</name>
<comment type="caution">
    <text evidence="2">The sequence shown here is derived from an EMBL/GenBank/DDBJ whole genome shotgun (WGS) entry which is preliminary data.</text>
</comment>
<evidence type="ECO:0000313" key="2">
    <source>
        <dbReference type="EMBL" id="MFB9730461.1"/>
    </source>
</evidence>
<organism evidence="2 3">
    <name type="scientific">Ornithinimicrobium kibberense</name>
    <dbReference type="NCBI Taxonomy" id="282060"/>
    <lineage>
        <taxon>Bacteria</taxon>
        <taxon>Bacillati</taxon>
        <taxon>Actinomycetota</taxon>
        <taxon>Actinomycetes</taxon>
        <taxon>Micrococcales</taxon>
        <taxon>Ornithinimicrobiaceae</taxon>
        <taxon>Ornithinimicrobium</taxon>
    </lineage>
</organism>
<keyword evidence="2" id="KW-0560">Oxidoreductase</keyword>
<dbReference type="Gene3D" id="3.20.20.70">
    <property type="entry name" value="Aldolase class I"/>
    <property type="match status" value="1"/>
</dbReference>
<sequence>MGRGEVVLSAARRTTLPRTWLGPGALTDPAALARLEGADGLLLPVGPVATGSRRSSDARTRVHGSGVGGVDHDDAPALTVEVAGARLTWAATAGHRVCLAVRGAAPEELAAPLQQLLRHPDGGVMGAVEVDLRGRDEQTVLRATARVREAAGRTLPVLVKVLAVDPQLVAVARSAVAGGASAVVVSGQVPLGGGRWWTGPSNAATTRAGLRSLCSAAAEQRWPGTFLVAAGGIHSATTVRAALSDGADGVQVGTALWADPTQLPVLRTAAEAAPPPSSPRPTTDRRTA</sequence>
<dbReference type="Proteomes" id="UP001589613">
    <property type="component" value="Unassembled WGS sequence"/>
</dbReference>
<feature type="region of interest" description="Disordered" evidence="1">
    <location>
        <begin position="267"/>
        <end position="288"/>
    </location>
</feature>
<dbReference type="RefSeq" id="WP_141338709.1">
    <property type="nucleotide sequence ID" value="NZ_JBHMAX010000001.1"/>
</dbReference>
<dbReference type="InterPro" id="IPR013785">
    <property type="entry name" value="Aldolase_TIM"/>
</dbReference>
<evidence type="ECO:0000313" key="3">
    <source>
        <dbReference type="Proteomes" id="UP001589613"/>
    </source>
</evidence>
<reference evidence="2 3" key="1">
    <citation type="submission" date="2024-09" db="EMBL/GenBank/DDBJ databases">
        <authorList>
            <person name="Sun Q."/>
            <person name="Mori K."/>
        </authorList>
    </citation>
    <scope>NUCLEOTIDE SEQUENCE [LARGE SCALE GENOMIC DNA]</scope>
    <source>
        <strain evidence="2 3">JCM 12763</strain>
    </source>
</reference>
<dbReference type="GO" id="GO:0004497">
    <property type="term" value="F:monooxygenase activity"/>
    <property type="evidence" value="ECO:0007669"/>
    <property type="project" value="UniProtKB-KW"/>
</dbReference>
<dbReference type="SUPFAM" id="SSF51395">
    <property type="entry name" value="FMN-linked oxidoreductases"/>
    <property type="match status" value="1"/>
</dbReference>
<protein>
    <submittedName>
        <fullName evidence="2">Nitronate monooxygenase</fullName>
    </submittedName>
</protein>
<dbReference type="Pfam" id="PF03060">
    <property type="entry name" value="NMO"/>
    <property type="match status" value="1"/>
</dbReference>
<accession>A0ABV5UY31</accession>
<dbReference type="EMBL" id="JBHMAX010000001">
    <property type="protein sequence ID" value="MFB9730461.1"/>
    <property type="molecule type" value="Genomic_DNA"/>
</dbReference>
<proteinExistence type="predicted"/>
<keyword evidence="2" id="KW-0503">Monooxygenase</keyword>
<evidence type="ECO:0000256" key="1">
    <source>
        <dbReference type="SAM" id="MobiDB-lite"/>
    </source>
</evidence>
<feature type="region of interest" description="Disordered" evidence="1">
    <location>
        <begin position="50"/>
        <end position="70"/>
    </location>
</feature>
<gene>
    <name evidence="2" type="ORF">ACFFN0_00185</name>
</gene>